<keyword evidence="4 6" id="KW-0472">Membrane</keyword>
<organism evidence="7 8">
    <name type="scientific">Piromyces finnis</name>
    <dbReference type="NCBI Taxonomy" id="1754191"/>
    <lineage>
        <taxon>Eukaryota</taxon>
        <taxon>Fungi</taxon>
        <taxon>Fungi incertae sedis</taxon>
        <taxon>Chytridiomycota</taxon>
        <taxon>Chytridiomycota incertae sedis</taxon>
        <taxon>Neocallimastigomycetes</taxon>
        <taxon>Neocallimastigales</taxon>
        <taxon>Neocallimastigaceae</taxon>
        <taxon>Piromyces</taxon>
    </lineage>
</organism>
<dbReference type="Pfam" id="PF10176">
    <property type="entry name" value="NEDD4_Bsd2"/>
    <property type="match status" value="1"/>
</dbReference>
<evidence type="ECO:0000256" key="2">
    <source>
        <dbReference type="ARBA" id="ARBA00022692"/>
    </source>
</evidence>
<dbReference type="EMBL" id="MCFH01000003">
    <property type="protein sequence ID" value="ORX59354.1"/>
    <property type="molecule type" value="Genomic_DNA"/>
</dbReference>
<evidence type="ECO:0000256" key="4">
    <source>
        <dbReference type="ARBA" id="ARBA00023136"/>
    </source>
</evidence>
<sequence length="311" mass="35219">MNKNIDYIPLDNIEQNASTEDEILEIQESNDQELLIPKNNVAQIDVEESNENDEENENPIGVVVENNNNIEASTSETIRNPFLPSSSTNNSTSETISGKLKKSILSEFRFFKKKPKSSKPFVINSHDGVFSNLNEKPEIRSDALPTYTEVTGEAEFDPFYGYEVTYCRIGEFYGEMLINSIPAGTWAGMVLSAFFSFIFDFIGFIMTFFLSTSHGTRKGALIGVALTIFRYGLLIITDSDNPMDGSPADEEFEYNGINGIVDQWWYGKWVGFAMMGLSIFIIYYSISRFKRILKVKEFADNHPDRVPEINL</sequence>
<evidence type="ECO:0000256" key="5">
    <source>
        <dbReference type="SAM" id="MobiDB-lite"/>
    </source>
</evidence>
<dbReference type="PANTHER" id="PTHR13396">
    <property type="entry name" value="NEDD4 FAMILY INTERACTING PROTEIN 1/2"/>
    <property type="match status" value="1"/>
</dbReference>
<proteinExistence type="predicted"/>
<comment type="caution">
    <text evidence="7">The sequence shown here is derived from an EMBL/GenBank/DDBJ whole genome shotgun (WGS) entry which is preliminary data.</text>
</comment>
<keyword evidence="2 6" id="KW-0812">Transmembrane</keyword>
<dbReference type="Proteomes" id="UP000193719">
    <property type="component" value="Unassembled WGS sequence"/>
</dbReference>
<feature type="transmembrane region" description="Helical" evidence="6">
    <location>
        <begin position="186"/>
        <end position="210"/>
    </location>
</feature>
<evidence type="ECO:0000256" key="3">
    <source>
        <dbReference type="ARBA" id="ARBA00022989"/>
    </source>
</evidence>
<name>A0A1Y1VN71_9FUNG</name>
<evidence type="ECO:0000313" key="7">
    <source>
        <dbReference type="EMBL" id="ORX59354.1"/>
    </source>
</evidence>
<dbReference type="GO" id="GO:0016020">
    <property type="term" value="C:membrane"/>
    <property type="evidence" value="ECO:0007669"/>
    <property type="project" value="UniProtKB-SubCell"/>
</dbReference>
<evidence type="ECO:0000313" key="8">
    <source>
        <dbReference type="Proteomes" id="UP000193719"/>
    </source>
</evidence>
<dbReference type="GO" id="GO:0006511">
    <property type="term" value="P:ubiquitin-dependent protein catabolic process"/>
    <property type="evidence" value="ECO:0007669"/>
    <property type="project" value="TreeGrafter"/>
</dbReference>
<dbReference type="GO" id="GO:0005783">
    <property type="term" value="C:endoplasmic reticulum"/>
    <property type="evidence" value="ECO:0007669"/>
    <property type="project" value="TreeGrafter"/>
</dbReference>
<dbReference type="GO" id="GO:0031398">
    <property type="term" value="P:positive regulation of protein ubiquitination"/>
    <property type="evidence" value="ECO:0007669"/>
    <property type="project" value="TreeGrafter"/>
</dbReference>
<evidence type="ECO:0000256" key="6">
    <source>
        <dbReference type="SAM" id="Phobius"/>
    </source>
</evidence>
<reference evidence="7 8" key="2">
    <citation type="submission" date="2016-08" db="EMBL/GenBank/DDBJ databases">
        <title>Pervasive Adenine N6-methylation of Active Genes in Fungi.</title>
        <authorList>
            <consortium name="DOE Joint Genome Institute"/>
            <person name="Mondo S.J."/>
            <person name="Dannebaum R.O."/>
            <person name="Kuo R.C."/>
            <person name="Labutti K."/>
            <person name="Haridas S."/>
            <person name="Kuo A."/>
            <person name="Salamov A."/>
            <person name="Ahrendt S.R."/>
            <person name="Lipzen A."/>
            <person name="Sullivan W."/>
            <person name="Andreopoulos W.B."/>
            <person name="Clum A."/>
            <person name="Lindquist E."/>
            <person name="Daum C."/>
            <person name="Ramamoorthy G.K."/>
            <person name="Gryganskyi A."/>
            <person name="Culley D."/>
            <person name="Magnuson J.K."/>
            <person name="James T.Y."/>
            <person name="O'Malley M.A."/>
            <person name="Stajich J.E."/>
            <person name="Spatafora J.W."/>
            <person name="Visel A."/>
            <person name="Grigoriev I.V."/>
        </authorList>
    </citation>
    <scope>NUCLEOTIDE SEQUENCE [LARGE SCALE GENOMIC DNA]</scope>
    <source>
        <strain evidence="8">finn</strain>
    </source>
</reference>
<dbReference type="GO" id="GO:0005794">
    <property type="term" value="C:Golgi apparatus"/>
    <property type="evidence" value="ECO:0007669"/>
    <property type="project" value="TreeGrafter"/>
</dbReference>
<gene>
    <name evidence="7" type="ORF">BCR36DRAFT_317502</name>
</gene>
<dbReference type="PANTHER" id="PTHR13396:SF5">
    <property type="entry name" value="NEDD4 FAMILY INTERACTING PROTEIN"/>
    <property type="match status" value="1"/>
</dbReference>
<comment type="subcellular location">
    <subcellularLocation>
        <location evidence="1">Membrane</location>
        <topology evidence="1">Multi-pass membrane protein</topology>
    </subcellularLocation>
</comment>
<reference evidence="7 8" key="1">
    <citation type="submission" date="2016-08" db="EMBL/GenBank/DDBJ databases">
        <title>Genomes of anaerobic fungi encode conserved fungal cellulosomes for biomass hydrolysis.</title>
        <authorList>
            <consortium name="DOE Joint Genome Institute"/>
            <person name="Haitjema C.H."/>
            <person name="Gilmore S.P."/>
            <person name="Henske J.K."/>
            <person name="Solomon K.V."/>
            <person name="De Groot R."/>
            <person name="Kuo A."/>
            <person name="Mondo S.J."/>
            <person name="Salamov A.A."/>
            <person name="Labutti K."/>
            <person name="Zhao Z."/>
            <person name="Chiniquy J."/>
            <person name="Barry K."/>
            <person name="Brewer H.M."/>
            <person name="Purvine S.O."/>
            <person name="Wright A.T."/>
            <person name="Boxma B."/>
            <person name="Van Alen T."/>
            <person name="Hackstein J.H."/>
            <person name="Baker S.E."/>
            <person name="Grigoriev I.V."/>
            <person name="O'Malley M.A."/>
        </authorList>
    </citation>
    <scope>NUCLEOTIDE SEQUENCE [LARGE SCALE GENOMIC DNA]</scope>
    <source>
        <strain evidence="8">finn</strain>
    </source>
</reference>
<feature type="transmembrane region" description="Helical" evidence="6">
    <location>
        <begin position="269"/>
        <end position="286"/>
    </location>
</feature>
<dbReference type="STRING" id="1754191.A0A1Y1VN71"/>
<accession>A0A1Y1VN71</accession>
<dbReference type="OrthoDB" id="10003116at2759"/>
<feature type="transmembrane region" description="Helical" evidence="6">
    <location>
        <begin position="219"/>
        <end position="237"/>
    </location>
</feature>
<dbReference type="GO" id="GO:0030001">
    <property type="term" value="P:metal ion transport"/>
    <property type="evidence" value="ECO:0007669"/>
    <property type="project" value="InterPro"/>
</dbReference>
<keyword evidence="3 6" id="KW-1133">Transmembrane helix</keyword>
<evidence type="ECO:0000256" key="1">
    <source>
        <dbReference type="ARBA" id="ARBA00004141"/>
    </source>
</evidence>
<dbReference type="InterPro" id="IPR019325">
    <property type="entry name" value="NEDD4/Bsd2"/>
</dbReference>
<keyword evidence="8" id="KW-1185">Reference proteome</keyword>
<dbReference type="GO" id="GO:0048471">
    <property type="term" value="C:perinuclear region of cytoplasm"/>
    <property type="evidence" value="ECO:0007669"/>
    <property type="project" value="TreeGrafter"/>
</dbReference>
<dbReference type="GO" id="GO:0007034">
    <property type="term" value="P:vacuolar transport"/>
    <property type="evidence" value="ECO:0007669"/>
    <property type="project" value="InterPro"/>
</dbReference>
<feature type="region of interest" description="Disordered" evidence="5">
    <location>
        <begin position="74"/>
        <end position="95"/>
    </location>
</feature>
<dbReference type="AlphaFoldDB" id="A0A1Y1VN71"/>
<protein>
    <submittedName>
        <fullName evidence="7">Uncharacterized protein</fullName>
    </submittedName>
</protein>